<dbReference type="Gene3D" id="3.40.50.10090">
    <property type="match status" value="1"/>
</dbReference>
<organism evidence="1 2">
    <name type="scientific">Desulfurella multipotens</name>
    <dbReference type="NCBI Taxonomy" id="79269"/>
    <lineage>
        <taxon>Bacteria</taxon>
        <taxon>Pseudomonadati</taxon>
        <taxon>Campylobacterota</taxon>
        <taxon>Desulfurellia</taxon>
        <taxon>Desulfurellales</taxon>
        <taxon>Desulfurellaceae</taxon>
        <taxon>Desulfurella</taxon>
    </lineage>
</organism>
<dbReference type="OrthoDB" id="9815856at2"/>
<sequence>MYRIHKEQISLYIDCSIGLEFFPDIYKLAYFESNMPKKFLLKAHNKTKDINKAEVIVRCHYKQSEVTNFSNAPKILFCANKDDLIKYTIQYENIYNMCPVNVFDFVALDFDLPKISTKRVFFSSKRAFDFFVKKAGMSFLCGKELLAVGKQTAEYIKNFGFSVKHPLIYTSSELDLKDTLVVCPKEHGVYDEKAIVLEVYQTLMAKDIDYYTYDCDFDFALISSPLAFKYLIDTFKDYPGRVKKNIICIGTTTQKAVEKIGYSCIIPHEFTIPAMFKLLEDLN</sequence>
<dbReference type="GO" id="GO:0033014">
    <property type="term" value="P:tetrapyrrole biosynthetic process"/>
    <property type="evidence" value="ECO:0007669"/>
    <property type="project" value="InterPro"/>
</dbReference>
<name>A0A1G6MYI8_9BACT</name>
<dbReference type="EMBL" id="FMYU01000007">
    <property type="protein sequence ID" value="SDC60630.1"/>
    <property type="molecule type" value="Genomic_DNA"/>
</dbReference>
<protein>
    <submittedName>
        <fullName evidence="1">Uroporphyrinogen-III synthase</fullName>
    </submittedName>
</protein>
<dbReference type="InterPro" id="IPR036108">
    <property type="entry name" value="4pyrrol_syn_uPrphyn_synt_sf"/>
</dbReference>
<gene>
    <name evidence="1" type="ORF">SAMN05660835_01063</name>
</gene>
<accession>A0A1G6MYI8</accession>
<reference evidence="2" key="1">
    <citation type="submission" date="2016-10" db="EMBL/GenBank/DDBJ databases">
        <authorList>
            <person name="Varghese N."/>
            <person name="Submissions S."/>
        </authorList>
    </citation>
    <scope>NUCLEOTIDE SEQUENCE [LARGE SCALE GENOMIC DNA]</scope>
    <source>
        <strain evidence="2">DSM 8415</strain>
    </source>
</reference>
<dbReference type="RefSeq" id="WP_092128724.1">
    <property type="nucleotide sequence ID" value="NZ_FMYU01000007.1"/>
</dbReference>
<evidence type="ECO:0000313" key="1">
    <source>
        <dbReference type="EMBL" id="SDC60630.1"/>
    </source>
</evidence>
<proteinExistence type="predicted"/>
<keyword evidence="2" id="KW-1185">Reference proteome</keyword>
<evidence type="ECO:0000313" key="2">
    <source>
        <dbReference type="Proteomes" id="UP000199411"/>
    </source>
</evidence>
<dbReference type="SUPFAM" id="SSF69618">
    <property type="entry name" value="HemD-like"/>
    <property type="match status" value="1"/>
</dbReference>
<dbReference type="Proteomes" id="UP000199411">
    <property type="component" value="Unassembled WGS sequence"/>
</dbReference>
<dbReference type="AlphaFoldDB" id="A0A1G6MYI8"/>
<dbReference type="GO" id="GO:0004852">
    <property type="term" value="F:uroporphyrinogen-III synthase activity"/>
    <property type="evidence" value="ECO:0007669"/>
    <property type="project" value="InterPro"/>
</dbReference>